<keyword evidence="1" id="KW-1133">Transmembrane helix</keyword>
<organism evidence="2 3">
    <name type="scientific">Zygosaccharomyces rouxii</name>
    <dbReference type="NCBI Taxonomy" id="4956"/>
    <lineage>
        <taxon>Eukaryota</taxon>
        <taxon>Fungi</taxon>
        <taxon>Dikarya</taxon>
        <taxon>Ascomycota</taxon>
        <taxon>Saccharomycotina</taxon>
        <taxon>Saccharomycetes</taxon>
        <taxon>Saccharomycetales</taxon>
        <taxon>Saccharomycetaceae</taxon>
        <taxon>Zygosaccharomyces</taxon>
    </lineage>
</organism>
<dbReference type="EMBL" id="BDGX01000018">
    <property type="protein sequence ID" value="GAV49794.1"/>
    <property type="molecule type" value="Genomic_DNA"/>
</dbReference>
<dbReference type="eggNOG" id="ENOG502SFRD">
    <property type="taxonomic scope" value="Eukaryota"/>
</dbReference>
<gene>
    <name evidence="2" type="ORF">ZYGR_0R00350</name>
</gene>
<evidence type="ECO:0000313" key="2">
    <source>
        <dbReference type="EMBL" id="GAV49794.1"/>
    </source>
</evidence>
<dbReference type="AlphaFoldDB" id="A0A1Q3A241"/>
<feature type="transmembrane region" description="Helical" evidence="1">
    <location>
        <begin position="53"/>
        <end position="73"/>
    </location>
</feature>
<evidence type="ECO:0000256" key="1">
    <source>
        <dbReference type="SAM" id="Phobius"/>
    </source>
</evidence>
<accession>A0A1Q3A241</accession>
<keyword evidence="1" id="KW-0812">Transmembrane</keyword>
<dbReference type="Proteomes" id="UP000187013">
    <property type="component" value="Unassembled WGS sequence"/>
</dbReference>
<proteinExistence type="predicted"/>
<keyword evidence="1" id="KW-0472">Membrane</keyword>
<reference evidence="2 3" key="1">
    <citation type="submission" date="2016-08" db="EMBL/GenBank/DDBJ databases">
        <title>Draft genome sequence of allopolyploid Zygosaccharomyces rouxii.</title>
        <authorList>
            <person name="Watanabe J."/>
            <person name="Uehara K."/>
            <person name="Mogi Y."/>
            <person name="Tsukioka Y."/>
        </authorList>
    </citation>
    <scope>NUCLEOTIDE SEQUENCE [LARGE SCALE GENOMIC DNA]</scope>
    <source>
        <strain evidence="2 3">NBRC 110957</strain>
    </source>
</reference>
<dbReference type="OrthoDB" id="4065101at2759"/>
<name>A0A1Q3A241_ZYGRO</name>
<protein>
    <submittedName>
        <fullName evidence="2">Uncharacterized protein</fullName>
    </submittedName>
</protein>
<evidence type="ECO:0000313" key="3">
    <source>
        <dbReference type="Proteomes" id="UP000187013"/>
    </source>
</evidence>
<sequence>MESGRCATVITIASIVHSKILDMNPTLVRSFSRSATKMAAMNESATRSAATNWAINLLGVSAVLGAGTAMVAWKNNENNSRIRNIFKNERALTRASHN</sequence>
<comment type="caution">
    <text evidence="2">The sequence shown here is derived from an EMBL/GenBank/DDBJ whole genome shotgun (WGS) entry which is preliminary data.</text>
</comment>